<dbReference type="InterPro" id="IPR015943">
    <property type="entry name" value="WD40/YVTN_repeat-like_dom_sf"/>
</dbReference>
<dbReference type="Proteomes" id="UP000318380">
    <property type="component" value="Unassembled WGS sequence"/>
</dbReference>
<keyword evidence="3" id="KW-1185">Reference proteome</keyword>
<feature type="chain" id="PRO_5021902702" description="Pyrroloquinoline-quinone binding quinoprotein" evidence="1">
    <location>
        <begin position="24"/>
        <end position="340"/>
    </location>
</feature>
<dbReference type="Pfam" id="PF20138">
    <property type="entry name" value="DUF6528"/>
    <property type="match status" value="1"/>
</dbReference>
<feature type="signal peptide" evidence="1">
    <location>
        <begin position="1"/>
        <end position="23"/>
    </location>
</feature>
<evidence type="ECO:0000313" key="3">
    <source>
        <dbReference type="Proteomes" id="UP000318380"/>
    </source>
</evidence>
<evidence type="ECO:0008006" key="4">
    <source>
        <dbReference type="Google" id="ProtNLM"/>
    </source>
</evidence>
<evidence type="ECO:0000256" key="1">
    <source>
        <dbReference type="SAM" id="SignalP"/>
    </source>
</evidence>
<comment type="caution">
    <text evidence="2">The sequence shown here is derived from an EMBL/GenBank/DDBJ whole genome shotgun (WGS) entry which is preliminary data.</text>
</comment>
<reference evidence="2 3" key="1">
    <citation type="submission" date="2019-06" db="EMBL/GenBank/DDBJ databases">
        <title>Sequencing the genomes of 1000 actinobacteria strains.</title>
        <authorList>
            <person name="Klenk H.-P."/>
        </authorList>
    </citation>
    <scope>NUCLEOTIDE SEQUENCE [LARGE SCALE GENOMIC DNA]</scope>
    <source>
        <strain evidence="2 3">DSM 24683</strain>
    </source>
</reference>
<name>A0A561BNY5_9ACTN</name>
<dbReference type="Gene3D" id="2.130.10.10">
    <property type="entry name" value="YVTN repeat-like/Quinoprotein amine dehydrogenase"/>
    <property type="match status" value="1"/>
</dbReference>
<dbReference type="InterPro" id="IPR045383">
    <property type="entry name" value="DUF6528"/>
</dbReference>
<dbReference type="AlphaFoldDB" id="A0A561BNY5"/>
<dbReference type="EMBL" id="VIVK01000001">
    <property type="protein sequence ID" value="TWD80574.1"/>
    <property type="molecule type" value="Genomic_DNA"/>
</dbReference>
<protein>
    <recommendedName>
        <fullName evidence="4">Pyrroloquinoline-quinone binding quinoprotein</fullName>
    </recommendedName>
</protein>
<organism evidence="2 3">
    <name type="scientific">Kribbella amoyensis</name>
    <dbReference type="NCBI Taxonomy" id="996641"/>
    <lineage>
        <taxon>Bacteria</taxon>
        <taxon>Bacillati</taxon>
        <taxon>Actinomycetota</taxon>
        <taxon>Actinomycetes</taxon>
        <taxon>Propionibacteriales</taxon>
        <taxon>Kribbellaceae</taxon>
        <taxon>Kribbella</taxon>
    </lineage>
</organism>
<dbReference type="OrthoDB" id="1007317at2"/>
<dbReference type="SUPFAM" id="SSF63829">
    <property type="entry name" value="Calcium-dependent phosphotriesterase"/>
    <property type="match status" value="1"/>
</dbReference>
<accession>A0A561BNY5</accession>
<keyword evidence="1" id="KW-0732">Signal</keyword>
<proteinExistence type="predicted"/>
<sequence>MFRVLIGAAGLLALAAGPGVAPAAAHSAARTMAPPVALPSDLAAVTRGAPERMVALTDQQYENTQAARIRVMDPAVANWNTAAAQKWAWAPTGANGFGGMSSTWGLPSDVKLRKRGGAYVAVVSDTRGLAALISYPAGKRLWGVDVGGSSASPHSVELLPDGNVAVAASGSGGFIRVYTASQGIASAKYVNFPLNFAHGVSWDPTHKVLWALGNDQVVALKVTGTPAAPKLEKSRVIQLPNGGGHDLAPALENRDIFWVSTAESIYRVSKSTGKVLASDDQASIKSVGSLPNGQLIRTRPKEGCRSGWCTDTVEFAGPAAKRTLSGAQIYKARPWSSRYE</sequence>
<gene>
    <name evidence="2" type="ORF">FB561_1656</name>
</gene>
<dbReference type="RefSeq" id="WP_145804664.1">
    <property type="nucleotide sequence ID" value="NZ_VIVK01000001.1"/>
</dbReference>
<evidence type="ECO:0000313" key="2">
    <source>
        <dbReference type="EMBL" id="TWD80574.1"/>
    </source>
</evidence>